<sequence>MVICKPFKVLTGTGPKVIVPNRFARELRNNPALNFNKAFVHDFFPSYPGMEPLAEFSAHDSVTAETIRTKLTQSLGLVTNDLVDETTSGLADLYGDHFVNQWRTVVLKQSVLDLIARLSSRVFLGKGLCREHRWLEIAKTYAVDAVHATFALRMVNPLIRPVYHWLMPEFKRCRQAVKDAHKMIDKEVLKRRKKVDEYLSAGKTPPNVAETIGWMHETAMNNKTKVDYVAAQLWPPSTPPPRSPARPSSTLLPTPRSSRPYIGPEICAYPEPERFDAWRFLKARERTGEENGTPFSGRFFAANEVKIALCHMLLKYDWRWVAGKGRPESSRFELEDSISATGEVQFRRRKEEINLDVSL</sequence>
<dbReference type="InterPro" id="IPR036396">
    <property type="entry name" value="Cyt_P450_sf"/>
</dbReference>
<evidence type="ECO:0000256" key="8">
    <source>
        <dbReference type="SAM" id="MobiDB-lite"/>
    </source>
</evidence>
<proteinExistence type="inferred from homology"/>
<evidence type="ECO:0000256" key="6">
    <source>
        <dbReference type="ARBA" id="ARBA00023004"/>
    </source>
</evidence>
<keyword evidence="4" id="KW-0479">Metal-binding</keyword>
<dbReference type="GO" id="GO:0016705">
    <property type="term" value="F:oxidoreductase activity, acting on paired donors, with incorporation or reduction of molecular oxygen"/>
    <property type="evidence" value="ECO:0007669"/>
    <property type="project" value="InterPro"/>
</dbReference>
<evidence type="ECO:0000256" key="4">
    <source>
        <dbReference type="ARBA" id="ARBA00022723"/>
    </source>
</evidence>
<dbReference type="SUPFAM" id="SSF48264">
    <property type="entry name" value="Cytochrome P450"/>
    <property type="match status" value="2"/>
</dbReference>
<dbReference type="PANTHER" id="PTHR46206:SF2">
    <property type="entry name" value="CYTOCHROME P450 MONOOXYGENASE AUSG-RELATED"/>
    <property type="match status" value="1"/>
</dbReference>
<keyword evidence="10" id="KW-1185">Reference proteome</keyword>
<keyword evidence="5" id="KW-0560">Oxidoreductase</keyword>
<comment type="similarity">
    <text evidence="2">Belongs to the cytochrome P450 family.</text>
</comment>
<comment type="caution">
    <text evidence="9">The sequence shown here is derived from an EMBL/GenBank/DDBJ whole genome shotgun (WGS) entry which is preliminary data.</text>
</comment>
<dbReference type="AlphaFoldDB" id="A0A2P5IFX4"/>
<dbReference type="GO" id="GO:0004497">
    <property type="term" value="F:monooxygenase activity"/>
    <property type="evidence" value="ECO:0007669"/>
    <property type="project" value="UniProtKB-KW"/>
</dbReference>
<dbReference type="CDD" id="cd11041">
    <property type="entry name" value="CYP503A1-like"/>
    <property type="match status" value="1"/>
</dbReference>
<dbReference type="EMBL" id="MAVT02000008">
    <property type="protein sequence ID" value="POS81394.1"/>
    <property type="molecule type" value="Genomic_DNA"/>
</dbReference>
<dbReference type="InParanoid" id="A0A2P5IFX4"/>
<feature type="region of interest" description="Disordered" evidence="8">
    <location>
        <begin position="236"/>
        <end position="256"/>
    </location>
</feature>
<dbReference type="OrthoDB" id="1844152at2759"/>
<dbReference type="PANTHER" id="PTHR46206">
    <property type="entry name" value="CYTOCHROME P450"/>
    <property type="match status" value="1"/>
</dbReference>
<organism evidence="9 10">
    <name type="scientific">Diaporthe helianthi</name>
    <dbReference type="NCBI Taxonomy" id="158607"/>
    <lineage>
        <taxon>Eukaryota</taxon>
        <taxon>Fungi</taxon>
        <taxon>Dikarya</taxon>
        <taxon>Ascomycota</taxon>
        <taxon>Pezizomycotina</taxon>
        <taxon>Sordariomycetes</taxon>
        <taxon>Sordariomycetidae</taxon>
        <taxon>Diaporthales</taxon>
        <taxon>Diaporthaceae</taxon>
        <taxon>Diaporthe</taxon>
    </lineage>
</organism>
<dbReference type="GO" id="GO:0020037">
    <property type="term" value="F:heme binding"/>
    <property type="evidence" value="ECO:0007669"/>
    <property type="project" value="InterPro"/>
</dbReference>
<evidence type="ECO:0000256" key="3">
    <source>
        <dbReference type="ARBA" id="ARBA00022617"/>
    </source>
</evidence>
<protein>
    <submittedName>
        <fullName evidence="9">Ent-kaurene oxidase</fullName>
    </submittedName>
</protein>
<dbReference type="STRING" id="158607.A0A2P5IFX4"/>
<dbReference type="Gene3D" id="1.10.630.10">
    <property type="entry name" value="Cytochrome P450"/>
    <property type="match status" value="2"/>
</dbReference>
<gene>
    <name evidence="9" type="ORF">DHEL01_v200228</name>
</gene>
<evidence type="ECO:0000256" key="1">
    <source>
        <dbReference type="ARBA" id="ARBA00001971"/>
    </source>
</evidence>
<evidence type="ECO:0000256" key="2">
    <source>
        <dbReference type="ARBA" id="ARBA00010617"/>
    </source>
</evidence>
<dbReference type="Proteomes" id="UP000094444">
    <property type="component" value="Unassembled WGS sequence"/>
</dbReference>
<keyword evidence="3" id="KW-0349">Heme</keyword>
<evidence type="ECO:0000256" key="5">
    <source>
        <dbReference type="ARBA" id="ARBA00023002"/>
    </source>
</evidence>
<reference evidence="9" key="1">
    <citation type="submission" date="2017-09" db="EMBL/GenBank/DDBJ databases">
        <title>Polyketide synthases of a Diaporthe helianthi virulent isolate.</title>
        <authorList>
            <person name="Baroncelli R."/>
        </authorList>
    </citation>
    <scope>NUCLEOTIDE SEQUENCE [LARGE SCALE GENOMIC DNA]</scope>
    <source>
        <strain evidence="9">7/96</strain>
    </source>
</reference>
<name>A0A2P5IFX4_DIAHE</name>
<keyword evidence="7" id="KW-0503">Monooxygenase</keyword>
<comment type="cofactor">
    <cofactor evidence="1">
        <name>heme</name>
        <dbReference type="ChEBI" id="CHEBI:30413"/>
    </cofactor>
</comment>
<evidence type="ECO:0000313" key="10">
    <source>
        <dbReference type="Proteomes" id="UP000094444"/>
    </source>
</evidence>
<keyword evidence="6" id="KW-0408">Iron</keyword>
<accession>A0A2P5IFX4</accession>
<feature type="compositionally biased region" description="Low complexity" evidence="8">
    <location>
        <begin position="245"/>
        <end position="256"/>
    </location>
</feature>
<evidence type="ECO:0000313" key="9">
    <source>
        <dbReference type="EMBL" id="POS81394.1"/>
    </source>
</evidence>
<dbReference type="GO" id="GO:0005506">
    <property type="term" value="F:iron ion binding"/>
    <property type="evidence" value="ECO:0007669"/>
    <property type="project" value="InterPro"/>
</dbReference>
<evidence type="ECO:0000256" key="7">
    <source>
        <dbReference type="ARBA" id="ARBA00023033"/>
    </source>
</evidence>